<dbReference type="GO" id="GO:0070206">
    <property type="term" value="P:protein trimerization"/>
    <property type="evidence" value="ECO:0007669"/>
    <property type="project" value="InterPro"/>
</dbReference>
<comment type="function">
    <text evidence="1">Mediates coordination of peptidoglycan synthesis and outer membrane constriction during cell division.</text>
</comment>
<feature type="compositionally biased region" description="Basic and acidic residues" evidence="2">
    <location>
        <begin position="141"/>
        <end position="191"/>
    </location>
</feature>
<feature type="domain" description="YbgF trimerisation" evidence="3">
    <location>
        <begin position="30"/>
        <end position="86"/>
    </location>
</feature>
<dbReference type="InterPro" id="IPR032519">
    <property type="entry name" value="YbgF_tri"/>
</dbReference>
<dbReference type="InterPro" id="IPR034706">
    <property type="entry name" value="CpoB"/>
</dbReference>
<evidence type="ECO:0000259" key="3">
    <source>
        <dbReference type="Pfam" id="PF16331"/>
    </source>
</evidence>
<dbReference type="RefSeq" id="WP_210219256.1">
    <property type="nucleotide sequence ID" value="NZ_CP072793.1"/>
</dbReference>
<dbReference type="Gene3D" id="1.25.40.10">
    <property type="entry name" value="Tetratricopeptide repeat domain"/>
    <property type="match status" value="1"/>
</dbReference>
<dbReference type="NCBIfam" id="TIGR02795">
    <property type="entry name" value="tol_pal_ybgF"/>
    <property type="match status" value="1"/>
</dbReference>
<dbReference type="Pfam" id="PF13174">
    <property type="entry name" value="TPR_6"/>
    <property type="match status" value="1"/>
</dbReference>
<dbReference type="InterPro" id="IPR019734">
    <property type="entry name" value="TPR_rpt"/>
</dbReference>
<feature type="signal peptide" evidence="1">
    <location>
        <begin position="1"/>
        <end position="24"/>
    </location>
</feature>
<protein>
    <recommendedName>
        <fullName evidence="1">Cell division coordinator CpoB</fullName>
    </recommendedName>
</protein>
<feature type="chain" id="PRO_5038178706" description="Cell division coordinator CpoB" evidence="1">
    <location>
        <begin position="25"/>
        <end position="327"/>
    </location>
</feature>
<feature type="compositionally biased region" description="Polar residues" evidence="2">
    <location>
        <begin position="122"/>
        <end position="135"/>
    </location>
</feature>
<keyword evidence="1" id="KW-0574">Periplasm</keyword>
<dbReference type="InterPro" id="IPR011990">
    <property type="entry name" value="TPR-like_helical_dom_sf"/>
</dbReference>
<evidence type="ECO:0000313" key="5">
    <source>
        <dbReference type="Proteomes" id="UP000672009"/>
    </source>
</evidence>
<keyword evidence="1" id="KW-0732">Signal</keyword>
<dbReference type="Pfam" id="PF16331">
    <property type="entry name" value="TolA_bind_tri"/>
    <property type="match status" value="1"/>
</dbReference>
<dbReference type="EMBL" id="CP072793">
    <property type="protein sequence ID" value="QTR53746.1"/>
    <property type="molecule type" value="Genomic_DNA"/>
</dbReference>
<dbReference type="Proteomes" id="UP000672009">
    <property type="component" value="Chromosome"/>
</dbReference>
<dbReference type="KEGG" id="tun:J9260_01250"/>
<gene>
    <name evidence="4" type="primary">ybgF</name>
    <name evidence="1" type="synonym">cpoB</name>
    <name evidence="4" type="ORF">J9260_01250</name>
</gene>
<reference evidence="4" key="1">
    <citation type="submission" date="2021-04" db="EMBL/GenBank/DDBJ databases">
        <title>Genomics, taxonomy and metabolism of representatives of sulfur bacteria of the genus Thiothrix: Thiothrix fructosivorans QT, Thiothrix unzii A1T and three new species, Thiothrix subterranea sp. nov., Thiothrix litoralis sp. nov. and 'Candidatus Thiothrix anitrata' sp. nov.</title>
        <authorList>
            <person name="Ravin N.V."/>
            <person name="Smolyakov D."/>
            <person name="Rudenko T.S."/>
            <person name="Mardanov A.V."/>
            <person name="Beletsky A.V."/>
            <person name="Markov N.D."/>
            <person name="Fomenkov A.I."/>
            <person name="Roberts R.J."/>
            <person name="Karnachuk O.V."/>
            <person name="Novikov A."/>
            <person name="Grabovich M.Y."/>
        </authorList>
    </citation>
    <scope>NUCLEOTIDE SEQUENCE</scope>
    <source>
        <strain evidence="4">A1</strain>
    </source>
</reference>
<evidence type="ECO:0000256" key="1">
    <source>
        <dbReference type="HAMAP-Rule" id="MF_02066"/>
    </source>
</evidence>
<accession>A0A975F9X9</accession>
<dbReference type="GO" id="GO:0043093">
    <property type="term" value="P:FtsZ-dependent cytokinesis"/>
    <property type="evidence" value="ECO:0007669"/>
    <property type="project" value="UniProtKB-UniRule"/>
</dbReference>
<proteinExistence type="inferred from homology"/>
<dbReference type="Pfam" id="PF13432">
    <property type="entry name" value="TPR_16"/>
    <property type="match status" value="1"/>
</dbReference>
<evidence type="ECO:0000313" key="4">
    <source>
        <dbReference type="EMBL" id="QTR53746.1"/>
    </source>
</evidence>
<dbReference type="AlphaFoldDB" id="A0A975F9X9"/>
<organism evidence="4 5">
    <name type="scientific">Thiothrix unzii</name>
    <dbReference type="NCBI Taxonomy" id="111769"/>
    <lineage>
        <taxon>Bacteria</taxon>
        <taxon>Pseudomonadati</taxon>
        <taxon>Pseudomonadota</taxon>
        <taxon>Gammaproteobacteria</taxon>
        <taxon>Thiotrichales</taxon>
        <taxon>Thiotrichaceae</taxon>
        <taxon>Thiothrix</taxon>
    </lineage>
</organism>
<dbReference type="SUPFAM" id="SSF48452">
    <property type="entry name" value="TPR-like"/>
    <property type="match status" value="1"/>
</dbReference>
<dbReference type="HAMAP" id="MF_02066">
    <property type="entry name" value="CpoB"/>
    <property type="match status" value="1"/>
</dbReference>
<name>A0A975F9X9_9GAMM</name>
<comment type="similarity">
    <text evidence="1">Belongs to the CpoB family.</text>
</comment>
<evidence type="ECO:0000256" key="2">
    <source>
        <dbReference type="SAM" id="MobiDB-lite"/>
    </source>
</evidence>
<dbReference type="GO" id="GO:0030288">
    <property type="term" value="C:outer membrane-bounded periplasmic space"/>
    <property type="evidence" value="ECO:0007669"/>
    <property type="project" value="UniProtKB-UniRule"/>
</dbReference>
<comment type="subcellular location">
    <subcellularLocation>
        <location evidence="1">Periplasm</location>
    </subcellularLocation>
</comment>
<feature type="compositionally biased region" description="Low complexity" evidence="2">
    <location>
        <begin position="83"/>
        <end position="99"/>
    </location>
</feature>
<sequence precursor="true">MRDKDNRRPLAMLLGLLLSAPAIAAPLSDDAALQLLERLNQMERDMSSLRGENEQLRNDLQGLQKSQKEALLQVDEKMDKLAPDATPAATPSTGASSDAVGKSTVLPDPNAGKPDILPDTSAGKSTTTDPNSYYSYGTGATDDKNPSKPADSSKVDDSKPDAAKDDAKLTSTDSKSETPKADDTKSAETKTDSTLPPPVREERAVYDDAFNTLLKKPKDAIPLFRNFLKDYPNSSLASSAQYWVGEALYAEKDYKAASDEFLVVLKEHKGSDKAPGAALKLGYSFYELKEWDKARKTLEDVISFFPGETETVQKAQERLDKMKAEGH</sequence>
<feature type="region of interest" description="Disordered" evidence="2">
    <location>
        <begin position="59"/>
        <end position="203"/>
    </location>
</feature>
<keyword evidence="1" id="KW-0132">Cell division</keyword>
<keyword evidence="1" id="KW-0131">Cell cycle</keyword>
<dbReference type="Gene3D" id="1.20.5.110">
    <property type="match status" value="1"/>
</dbReference>
<keyword evidence="5" id="KW-1185">Reference proteome</keyword>
<dbReference type="InterPro" id="IPR014162">
    <property type="entry name" value="CpoB_C"/>
</dbReference>